<organism evidence="5">
    <name type="scientific">uncultured Blastococcus sp</name>
    <dbReference type="NCBI Taxonomy" id="217144"/>
    <lineage>
        <taxon>Bacteria</taxon>
        <taxon>Bacillati</taxon>
        <taxon>Actinomycetota</taxon>
        <taxon>Actinomycetes</taxon>
        <taxon>Geodermatophilales</taxon>
        <taxon>Geodermatophilaceae</taxon>
        <taxon>Blastococcus</taxon>
        <taxon>environmental samples</taxon>
    </lineage>
</organism>
<dbReference type="EMBL" id="CADCTN010000151">
    <property type="protein sequence ID" value="CAA9251270.1"/>
    <property type="molecule type" value="Genomic_DNA"/>
</dbReference>
<dbReference type="GO" id="GO:0003700">
    <property type="term" value="F:DNA-binding transcription factor activity"/>
    <property type="evidence" value="ECO:0007669"/>
    <property type="project" value="InterPro"/>
</dbReference>
<keyword evidence="1" id="KW-0805">Transcription regulation</keyword>
<protein>
    <recommendedName>
        <fullName evidence="4">HTH arsR-type domain-containing protein</fullName>
    </recommendedName>
</protein>
<dbReference type="SMART" id="SM00418">
    <property type="entry name" value="HTH_ARSR"/>
    <property type="match status" value="1"/>
</dbReference>
<dbReference type="PRINTS" id="PR00778">
    <property type="entry name" value="HTHARSR"/>
</dbReference>
<evidence type="ECO:0000256" key="1">
    <source>
        <dbReference type="ARBA" id="ARBA00023015"/>
    </source>
</evidence>
<accession>A0A6J4IGM0</accession>
<dbReference type="InterPro" id="IPR036388">
    <property type="entry name" value="WH-like_DNA-bd_sf"/>
</dbReference>
<feature type="domain" description="HTH arsR-type" evidence="4">
    <location>
        <begin position="1"/>
        <end position="88"/>
    </location>
</feature>
<dbReference type="NCBIfam" id="NF033788">
    <property type="entry name" value="HTH_metalloreg"/>
    <property type="match status" value="1"/>
</dbReference>
<keyword evidence="2" id="KW-0238">DNA-binding</keyword>
<dbReference type="GO" id="GO:0003677">
    <property type="term" value="F:DNA binding"/>
    <property type="evidence" value="ECO:0007669"/>
    <property type="project" value="UniProtKB-KW"/>
</dbReference>
<dbReference type="PANTHER" id="PTHR33154:SF18">
    <property type="entry name" value="ARSENICAL RESISTANCE OPERON REPRESSOR"/>
    <property type="match status" value="1"/>
</dbReference>
<proteinExistence type="predicted"/>
<gene>
    <name evidence="5" type="ORF">AVDCRST_MAG52-2087</name>
</gene>
<dbReference type="Pfam" id="PF01022">
    <property type="entry name" value="HTH_5"/>
    <property type="match status" value="1"/>
</dbReference>
<keyword evidence="3" id="KW-0804">Transcription</keyword>
<dbReference type="Gene3D" id="1.10.10.10">
    <property type="entry name" value="Winged helix-like DNA-binding domain superfamily/Winged helix DNA-binding domain"/>
    <property type="match status" value="1"/>
</dbReference>
<evidence type="ECO:0000259" key="4">
    <source>
        <dbReference type="PROSITE" id="PS50987"/>
    </source>
</evidence>
<dbReference type="AlphaFoldDB" id="A0A6J4IGM0"/>
<evidence type="ECO:0000313" key="5">
    <source>
        <dbReference type="EMBL" id="CAA9251270.1"/>
    </source>
</evidence>
<name>A0A6J4IGM0_9ACTN</name>
<dbReference type="InterPro" id="IPR036390">
    <property type="entry name" value="WH_DNA-bd_sf"/>
</dbReference>
<sequence length="98" mass="10665">MTDELLRALADPMRTRIVELLAGEQLCVCHLVAETGATSSNLSNHLRLLRSVGAVEAEPAGRYTYYRLRPEVLDAVSAHYAALASRSRLASAVKRPCA</sequence>
<dbReference type="InterPro" id="IPR011991">
    <property type="entry name" value="ArsR-like_HTH"/>
</dbReference>
<reference evidence="5" key="1">
    <citation type="submission" date="2020-02" db="EMBL/GenBank/DDBJ databases">
        <authorList>
            <person name="Meier V. D."/>
        </authorList>
    </citation>
    <scope>NUCLEOTIDE SEQUENCE</scope>
    <source>
        <strain evidence="5">AVDCRST_MAG52</strain>
    </source>
</reference>
<dbReference type="PROSITE" id="PS50987">
    <property type="entry name" value="HTH_ARSR_2"/>
    <property type="match status" value="1"/>
</dbReference>
<dbReference type="InterPro" id="IPR001845">
    <property type="entry name" value="HTH_ArsR_DNA-bd_dom"/>
</dbReference>
<evidence type="ECO:0000256" key="3">
    <source>
        <dbReference type="ARBA" id="ARBA00023163"/>
    </source>
</evidence>
<dbReference type="CDD" id="cd00090">
    <property type="entry name" value="HTH_ARSR"/>
    <property type="match status" value="1"/>
</dbReference>
<dbReference type="SUPFAM" id="SSF46785">
    <property type="entry name" value="Winged helix' DNA-binding domain"/>
    <property type="match status" value="1"/>
</dbReference>
<dbReference type="PANTHER" id="PTHR33154">
    <property type="entry name" value="TRANSCRIPTIONAL REGULATOR, ARSR FAMILY"/>
    <property type="match status" value="1"/>
</dbReference>
<dbReference type="InterPro" id="IPR051081">
    <property type="entry name" value="HTH_MetalResp_TranReg"/>
</dbReference>
<evidence type="ECO:0000256" key="2">
    <source>
        <dbReference type="ARBA" id="ARBA00023125"/>
    </source>
</evidence>